<dbReference type="STRING" id="370764.SAMN04489810_2336"/>
<dbReference type="RefSeq" id="WP_091490214.1">
    <property type="nucleotide sequence ID" value="NZ_LT629692.1"/>
</dbReference>
<protein>
    <submittedName>
        <fullName evidence="3">Uncharacterized protein</fullName>
    </submittedName>
</protein>
<feature type="domain" description="DUF8185" evidence="2">
    <location>
        <begin position="108"/>
        <end position="209"/>
    </location>
</feature>
<proteinExistence type="predicted"/>
<dbReference type="Pfam" id="PF26572">
    <property type="entry name" value="DUF8185"/>
    <property type="match status" value="1"/>
</dbReference>
<dbReference type="Pfam" id="PF26035">
    <property type="entry name" value="DUF8010"/>
    <property type="match status" value="1"/>
</dbReference>
<reference evidence="3 4" key="1">
    <citation type="submission" date="2016-10" db="EMBL/GenBank/DDBJ databases">
        <authorList>
            <person name="de Groot N.N."/>
        </authorList>
    </citation>
    <scope>NUCLEOTIDE SEQUENCE [LARGE SCALE GENOMIC DNA]</scope>
    <source>
        <strain evidence="3 4">DSM 23142</strain>
    </source>
</reference>
<evidence type="ECO:0000259" key="2">
    <source>
        <dbReference type="Pfam" id="PF26572"/>
    </source>
</evidence>
<dbReference type="OrthoDB" id="4801220at2"/>
<accession>A0A1G8AD99</accession>
<dbReference type="AlphaFoldDB" id="A0A1G8AD99"/>
<dbReference type="Proteomes" id="UP000199009">
    <property type="component" value="Chromosome I"/>
</dbReference>
<sequence length="227" mass="22863">MPERLLFADAHAAADVLTFAGRAARLGDGAVRLQGSAGTLAITAAPLAPRGLLDSTPTVLVMRAHAIDPELVCDIVVEASALARDPEDPTALVLPATALSPAWAGIAPPRSNWAPGETIAAAQLAGSAQWGIAAVAEVVPIDAGEDAVRAVRASVWGASDAGLGGLPRGAAFAAFAMGFIAGEESARCFTSGAWTRLTLDRGHVLVRGPVRSGLTDVRATGSTAASS</sequence>
<evidence type="ECO:0000259" key="1">
    <source>
        <dbReference type="Pfam" id="PF26035"/>
    </source>
</evidence>
<evidence type="ECO:0000313" key="3">
    <source>
        <dbReference type="EMBL" id="SDH18861.1"/>
    </source>
</evidence>
<feature type="domain" description="DUF8010" evidence="1">
    <location>
        <begin position="2"/>
        <end position="105"/>
    </location>
</feature>
<organism evidence="3 4">
    <name type="scientific">Microbacterium pygmaeum</name>
    <dbReference type="NCBI Taxonomy" id="370764"/>
    <lineage>
        <taxon>Bacteria</taxon>
        <taxon>Bacillati</taxon>
        <taxon>Actinomycetota</taxon>
        <taxon>Actinomycetes</taxon>
        <taxon>Micrococcales</taxon>
        <taxon>Microbacteriaceae</taxon>
        <taxon>Microbacterium</taxon>
    </lineage>
</organism>
<name>A0A1G8AD99_9MICO</name>
<dbReference type="EMBL" id="LT629692">
    <property type="protein sequence ID" value="SDH18861.1"/>
    <property type="molecule type" value="Genomic_DNA"/>
</dbReference>
<gene>
    <name evidence="3" type="ORF">SAMN04489810_2336</name>
</gene>
<dbReference type="InterPro" id="IPR058498">
    <property type="entry name" value="DUF8185"/>
</dbReference>
<evidence type="ECO:0000313" key="4">
    <source>
        <dbReference type="Proteomes" id="UP000199009"/>
    </source>
</evidence>
<dbReference type="InterPro" id="IPR058323">
    <property type="entry name" value="DUF8010"/>
</dbReference>
<keyword evidence="4" id="KW-1185">Reference proteome</keyword>